<dbReference type="Gene3D" id="3.20.10.10">
    <property type="entry name" value="D-amino Acid Aminotransferase, subunit A, domain 2"/>
    <property type="match status" value="1"/>
</dbReference>
<dbReference type="EMBL" id="JANBQF010000354">
    <property type="protein sequence ID" value="KAJ2001905.1"/>
    <property type="molecule type" value="Genomic_DNA"/>
</dbReference>
<gene>
    <name evidence="1" type="ORF">H4R26_003886</name>
</gene>
<organism evidence="1 2">
    <name type="scientific">Coemansia thaxteri</name>
    <dbReference type="NCBI Taxonomy" id="2663907"/>
    <lineage>
        <taxon>Eukaryota</taxon>
        <taxon>Fungi</taxon>
        <taxon>Fungi incertae sedis</taxon>
        <taxon>Zoopagomycota</taxon>
        <taxon>Kickxellomycotina</taxon>
        <taxon>Kickxellomycetes</taxon>
        <taxon>Kickxellales</taxon>
        <taxon>Kickxellaceae</taxon>
        <taxon>Coemansia</taxon>
    </lineage>
</organism>
<dbReference type="PANTHER" id="PTHR47703">
    <property type="entry name" value="D-AMINOACID AMINOTRANSFERASE-LIKE PLP-DEPENDENT ENZYMES SUPERFAMILY PROTEIN"/>
    <property type="match status" value="1"/>
</dbReference>
<dbReference type="PANTHER" id="PTHR47703:SF2">
    <property type="entry name" value="D-AMINOACID AMINOTRANSFERASE-LIKE PLP-DEPENDENT ENZYMES SUPERFAMILY PROTEIN"/>
    <property type="match status" value="1"/>
</dbReference>
<reference evidence="1" key="1">
    <citation type="submission" date="2022-07" db="EMBL/GenBank/DDBJ databases">
        <title>Phylogenomic reconstructions and comparative analyses of Kickxellomycotina fungi.</title>
        <authorList>
            <person name="Reynolds N.K."/>
            <person name="Stajich J.E."/>
            <person name="Barry K."/>
            <person name="Grigoriev I.V."/>
            <person name="Crous P."/>
            <person name="Smith M.E."/>
        </authorList>
    </citation>
    <scope>NUCLEOTIDE SEQUENCE</scope>
    <source>
        <strain evidence="1">IMI 214461</strain>
    </source>
</reference>
<dbReference type="Proteomes" id="UP001150907">
    <property type="component" value="Unassembled WGS sequence"/>
</dbReference>
<dbReference type="InterPro" id="IPR036038">
    <property type="entry name" value="Aminotransferase-like"/>
</dbReference>
<dbReference type="AlphaFoldDB" id="A0A9W8BBX9"/>
<protein>
    <recommendedName>
        <fullName evidence="3">D-aminoacid aminotransferase-like PLP-dependent enzyme</fullName>
    </recommendedName>
</protein>
<dbReference type="Gene3D" id="3.30.470.10">
    <property type="match status" value="1"/>
</dbReference>
<dbReference type="SUPFAM" id="SSF56752">
    <property type="entry name" value="D-aminoacid aminotransferase-like PLP-dependent enzymes"/>
    <property type="match status" value="1"/>
</dbReference>
<name>A0A9W8BBX9_9FUNG</name>
<dbReference type="OrthoDB" id="59470at2759"/>
<evidence type="ECO:0000313" key="2">
    <source>
        <dbReference type="Proteomes" id="UP001150907"/>
    </source>
</evidence>
<sequence length="304" mass="34318">MSTMRSLILDYDYGTRQVTERKSDMSASEFMLGGGEGVYTAMRTVCYGKRLFLFDDHLQRISKSHNLVLAQVSTEHDVEYWRGLLLPLIRRGLSRFADQDGVHDSKITVLVDRERVALQFVRLVGSAGGSSCWVKFVAGKRDHPEAKSLQWVHDREVLERLIAPPINEVVLVEHDCKEGPLRFYEGLSSNFFATRRVSRDRHPEYLNFQLLSAPLDSVLLGTIMKLVLSICDRDGIDVRYEPEFDSQDSWNGAFISSTSRLVLPVAGIIAGQGDCRHVLDACDPLVVHLRDCVRSMTGEQSTEL</sequence>
<dbReference type="InterPro" id="IPR001544">
    <property type="entry name" value="Aminotrans_IV"/>
</dbReference>
<dbReference type="InterPro" id="IPR043131">
    <property type="entry name" value="BCAT-like_N"/>
</dbReference>
<dbReference type="GO" id="GO:0003824">
    <property type="term" value="F:catalytic activity"/>
    <property type="evidence" value="ECO:0007669"/>
    <property type="project" value="InterPro"/>
</dbReference>
<accession>A0A9W8BBX9</accession>
<comment type="caution">
    <text evidence="1">The sequence shown here is derived from an EMBL/GenBank/DDBJ whole genome shotgun (WGS) entry which is preliminary data.</text>
</comment>
<evidence type="ECO:0008006" key="3">
    <source>
        <dbReference type="Google" id="ProtNLM"/>
    </source>
</evidence>
<proteinExistence type="predicted"/>
<keyword evidence="2" id="KW-1185">Reference proteome</keyword>
<evidence type="ECO:0000313" key="1">
    <source>
        <dbReference type="EMBL" id="KAJ2001905.1"/>
    </source>
</evidence>
<dbReference type="Pfam" id="PF01063">
    <property type="entry name" value="Aminotran_4"/>
    <property type="match status" value="1"/>
</dbReference>
<dbReference type="InterPro" id="IPR043132">
    <property type="entry name" value="BCAT-like_C"/>
</dbReference>